<organism evidence="2">
    <name type="scientific">Opuntia streptacantha</name>
    <name type="common">Prickly pear cactus</name>
    <name type="synonym">Opuntia cardona</name>
    <dbReference type="NCBI Taxonomy" id="393608"/>
    <lineage>
        <taxon>Eukaryota</taxon>
        <taxon>Viridiplantae</taxon>
        <taxon>Streptophyta</taxon>
        <taxon>Embryophyta</taxon>
        <taxon>Tracheophyta</taxon>
        <taxon>Spermatophyta</taxon>
        <taxon>Magnoliopsida</taxon>
        <taxon>eudicotyledons</taxon>
        <taxon>Gunneridae</taxon>
        <taxon>Pentapetalae</taxon>
        <taxon>Caryophyllales</taxon>
        <taxon>Cactineae</taxon>
        <taxon>Cactaceae</taxon>
        <taxon>Opuntioideae</taxon>
        <taxon>Opuntia</taxon>
    </lineage>
</organism>
<proteinExistence type="predicted"/>
<evidence type="ECO:0000313" key="2">
    <source>
        <dbReference type="EMBL" id="MBA4623327.1"/>
    </source>
</evidence>
<feature type="region of interest" description="Disordered" evidence="1">
    <location>
        <begin position="77"/>
        <end position="110"/>
    </location>
</feature>
<reference evidence="2" key="2">
    <citation type="submission" date="2020-07" db="EMBL/GenBank/DDBJ databases">
        <authorList>
            <person name="Vera ALvarez R."/>
            <person name="Arias-Moreno D.M."/>
            <person name="Jimenez-Jacinto V."/>
            <person name="Jimenez-Bremont J.F."/>
            <person name="Swaminathan K."/>
            <person name="Moose S.P."/>
            <person name="Guerrero-Gonzalez M.L."/>
            <person name="Marino-Ramirez L."/>
            <person name="Landsman D."/>
            <person name="Rodriguez-Kessler M."/>
            <person name="Delgado-Sanchez P."/>
        </authorList>
    </citation>
    <scope>NUCLEOTIDE SEQUENCE</scope>
    <source>
        <tissue evidence="2">Cladode</tissue>
    </source>
</reference>
<feature type="region of interest" description="Disordered" evidence="1">
    <location>
        <begin position="25"/>
        <end position="51"/>
    </location>
</feature>
<sequence>MSLSRDWASSAESEVRVRTFFASPSRPCITSQRGDSGMARTPTARTTLGTAPIPSMNRQLRWTGSFEKARLETYPSKIPPLMKTSGKEVRKPRQDAGETSAVYTGAIMRA</sequence>
<reference evidence="2" key="1">
    <citation type="journal article" date="2013" name="J. Plant Res.">
        <title>Effect of fungi and light on seed germination of three Opuntia species from semiarid lands of central Mexico.</title>
        <authorList>
            <person name="Delgado-Sanchez P."/>
            <person name="Jimenez-Bremont J.F."/>
            <person name="Guerrero-Gonzalez Mde L."/>
            <person name="Flores J."/>
        </authorList>
    </citation>
    <scope>NUCLEOTIDE SEQUENCE</scope>
    <source>
        <tissue evidence="2">Cladode</tissue>
    </source>
</reference>
<dbReference type="AlphaFoldDB" id="A0A7C9CR72"/>
<protein>
    <submittedName>
        <fullName evidence="2">Uncharacterized protein</fullName>
    </submittedName>
</protein>
<dbReference type="EMBL" id="GISG01042730">
    <property type="protein sequence ID" value="MBA4623327.1"/>
    <property type="molecule type" value="Transcribed_RNA"/>
</dbReference>
<accession>A0A7C9CR72</accession>
<feature type="compositionally biased region" description="Basic and acidic residues" evidence="1">
    <location>
        <begin position="85"/>
        <end position="96"/>
    </location>
</feature>
<evidence type="ECO:0000256" key="1">
    <source>
        <dbReference type="SAM" id="MobiDB-lite"/>
    </source>
</evidence>
<name>A0A7C9CR72_OPUST</name>